<dbReference type="GO" id="GO:0009089">
    <property type="term" value="P:lysine biosynthetic process via diaminopimelate"/>
    <property type="evidence" value="ECO:0007669"/>
    <property type="project" value="TreeGrafter"/>
</dbReference>
<dbReference type="GO" id="GO:0009090">
    <property type="term" value="P:homoserine biosynthetic process"/>
    <property type="evidence" value="ECO:0007669"/>
    <property type="project" value="TreeGrafter"/>
</dbReference>
<dbReference type="InterPro" id="IPR036393">
    <property type="entry name" value="AceGlu_kinase-like_sf"/>
</dbReference>
<name>A0A1I1Q194_9GAMM</name>
<evidence type="ECO:0000313" key="4">
    <source>
        <dbReference type="Proteomes" id="UP000198862"/>
    </source>
</evidence>
<dbReference type="Gene3D" id="3.40.1160.10">
    <property type="entry name" value="Acetylglutamate kinase-like"/>
    <property type="match status" value="1"/>
</dbReference>
<dbReference type="GO" id="GO:0004072">
    <property type="term" value="F:aspartate kinase activity"/>
    <property type="evidence" value="ECO:0007669"/>
    <property type="project" value="InterPro"/>
</dbReference>
<dbReference type="SUPFAM" id="SSF53633">
    <property type="entry name" value="Carbamate kinase-like"/>
    <property type="match status" value="1"/>
</dbReference>
<dbReference type="PANTHER" id="PTHR21499:SF29">
    <property type="entry name" value="BIFUNCTIONAL ASPARTOKINASE_HOMOSERINE DEHYDROGENASE 2"/>
    <property type="match status" value="1"/>
</dbReference>
<accession>A0A1I1Q194</accession>
<dbReference type="InterPro" id="IPR042199">
    <property type="entry name" value="AsparK_Bifunc_asparK/hSer_DH"/>
</dbReference>
<dbReference type="Gene3D" id="1.20.120.1320">
    <property type="entry name" value="Aspartokinase, catalytic domain"/>
    <property type="match status" value="1"/>
</dbReference>
<keyword evidence="4" id="KW-1185">Reference proteome</keyword>
<evidence type="ECO:0000256" key="1">
    <source>
        <dbReference type="ARBA" id="ARBA00010122"/>
    </source>
</evidence>
<feature type="domain" description="Aspartate/glutamate/uridylate kinase" evidence="2">
    <location>
        <begin position="17"/>
        <end position="289"/>
    </location>
</feature>
<dbReference type="Pfam" id="PF00696">
    <property type="entry name" value="AA_kinase"/>
    <property type="match status" value="1"/>
</dbReference>
<dbReference type="InterPro" id="IPR018042">
    <property type="entry name" value="Aspartate_kinase_CS"/>
</dbReference>
<keyword evidence="3" id="KW-0418">Kinase</keyword>
<dbReference type="STRING" id="1123010.SAMN02745724_03697"/>
<dbReference type="GO" id="GO:0005829">
    <property type="term" value="C:cytosol"/>
    <property type="evidence" value="ECO:0007669"/>
    <property type="project" value="TreeGrafter"/>
</dbReference>
<keyword evidence="3" id="KW-0808">Transferase</keyword>
<dbReference type="OrthoDB" id="9799110at2"/>
<evidence type="ECO:0000313" key="3">
    <source>
        <dbReference type="EMBL" id="SFD15702.1"/>
    </source>
</evidence>
<gene>
    <name evidence="3" type="ORF">SAMN02745724_03697</name>
</gene>
<evidence type="ECO:0000259" key="2">
    <source>
        <dbReference type="Pfam" id="PF00696"/>
    </source>
</evidence>
<dbReference type="PROSITE" id="PS00324">
    <property type="entry name" value="ASPARTOKINASE"/>
    <property type="match status" value="1"/>
</dbReference>
<dbReference type="InterPro" id="IPR001048">
    <property type="entry name" value="Asp/Glu/Uridylate_kinase"/>
</dbReference>
<dbReference type="AlphaFoldDB" id="A0A1I1Q194"/>
<sequence>MSGIMEIKRDRHINMNISVHKFGGSSLGCKASFLRVINIIDENCLMGDWVVVSAAGKTTNRLLEIANLAVSEKHFAYEKLEALQTFQLSLIPSLTQEKTAELRQSINQDIALLSSYISKASLENLFIPEWLCFGELWSSRLLAALLNEKSQRAIAIDARNILRMQGEKVDLICSAQQLDNSGALENTLIKIATGFIASDSDNITQILGRNGSDYSASLFAYLSNAKKVVFWTDVSGVYSADPNIVKNAIAFDKLNWNVANILAQSGNPVLHANTVETLNDSDCEIQIKNSHFPKARGTKVVKHAPIYTPLVSKGSGFGLLCASWEHEVDTNQVAFKFTTNVGKNILIKNEYLAQYDKHKYNFKPVDLILSFGCERKFNDLLSSLDINVFHIHSFDEHYRFLITEDKVTDELYEVFHDVMCLESNASYIDLEHA</sequence>
<protein>
    <submittedName>
        <fullName evidence="3">Aspartate kinase</fullName>
    </submittedName>
</protein>
<dbReference type="PANTHER" id="PTHR21499">
    <property type="entry name" value="ASPARTATE KINASE"/>
    <property type="match status" value="1"/>
</dbReference>
<organism evidence="3 4">
    <name type="scientific">Pseudoalteromonas denitrificans DSM 6059</name>
    <dbReference type="NCBI Taxonomy" id="1123010"/>
    <lineage>
        <taxon>Bacteria</taxon>
        <taxon>Pseudomonadati</taxon>
        <taxon>Pseudomonadota</taxon>
        <taxon>Gammaproteobacteria</taxon>
        <taxon>Alteromonadales</taxon>
        <taxon>Pseudoalteromonadaceae</taxon>
        <taxon>Pseudoalteromonas</taxon>
    </lineage>
</organism>
<comment type="similarity">
    <text evidence="1">Belongs to the aspartokinase family.</text>
</comment>
<dbReference type="EMBL" id="FOLO01000037">
    <property type="protein sequence ID" value="SFD15702.1"/>
    <property type="molecule type" value="Genomic_DNA"/>
</dbReference>
<dbReference type="Proteomes" id="UP000198862">
    <property type="component" value="Unassembled WGS sequence"/>
</dbReference>
<reference evidence="3 4" key="1">
    <citation type="submission" date="2016-10" db="EMBL/GenBank/DDBJ databases">
        <authorList>
            <person name="de Groot N.N."/>
        </authorList>
    </citation>
    <scope>NUCLEOTIDE SEQUENCE [LARGE SCALE GENOMIC DNA]</scope>
    <source>
        <strain evidence="3 4">DSM 6059</strain>
    </source>
</reference>
<proteinExistence type="inferred from homology"/>